<dbReference type="CDD" id="cd10719">
    <property type="entry name" value="DnaJ_zf"/>
    <property type="match status" value="1"/>
</dbReference>
<dbReference type="InterPro" id="IPR036410">
    <property type="entry name" value="HSP_DnaJ_Cys-rich_dom_sf"/>
</dbReference>
<dbReference type="STRING" id="667014.Thein_0346"/>
<dbReference type="InterPro" id="IPR001623">
    <property type="entry name" value="DnaJ_domain"/>
</dbReference>
<dbReference type="Pfam" id="PF00226">
    <property type="entry name" value="DnaJ"/>
    <property type="match status" value="1"/>
</dbReference>
<dbReference type="PROSITE" id="PS50076">
    <property type="entry name" value="DNAJ_2"/>
    <property type="match status" value="1"/>
</dbReference>
<dbReference type="PANTHER" id="PTHR43096">
    <property type="entry name" value="DNAJ HOMOLOG 1, MITOCHONDRIAL-RELATED"/>
    <property type="match status" value="1"/>
</dbReference>
<evidence type="ECO:0000256" key="2">
    <source>
        <dbReference type="ARBA" id="ARBA00022723"/>
    </source>
</evidence>
<dbReference type="GO" id="GO:0008270">
    <property type="term" value="F:zinc ion binding"/>
    <property type="evidence" value="ECO:0007669"/>
    <property type="project" value="UniProtKB-KW"/>
</dbReference>
<dbReference type="GO" id="GO:0005737">
    <property type="term" value="C:cytoplasm"/>
    <property type="evidence" value="ECO:0007669"/>
    <property type="project" value="TreeGrafter"/>
</dbReference>
<keyword evidence="2" id="KW-0479">Metal-binding</keyword>
<keyword evidence="5" id="KW-0862">Zinc</keyword>
<dbReference type="PRINTS" id="PR00625">
    <property type="entry name" value="JDOMAIN"/>
</dbReference>
<dbReference type="GO" id="GO:0051082">
    <property type="term" value="F:unfolded protein binding"/>
    <property type="evidence" value="ECO:0007669"/>
    <property type="project" value="InterPro"/>
</dbReference>
<reference evidence="10" key="1">
    <citation type="submission" date="2011-04" db="EMBL/GenBank/DDBJ databases">
        <title>The complete genome of Thermodesulfatator indicus DSM 15286.</title>
        <authorList>
            <person name="Lucas S."/>
            <person name="Copeland A."/>
            <person name="Lapidus A."/>
            <person name="Bruce D."/>
            <person name="Goodwin L."/>
            <person name="Pitluck S."/>
            <person name="Peters L."/>
            <person name="Kyrpides N."/>
            <person name="Mavromatis K."/>
            <person name="Pagani I."/>
            <person name="Ivanova N."/>
            <person name="Saunders L."/>
            <person name="Detter J.C."/>
            <person name="Tapia R."/>
            <person name="Han C."/>
            <person name="Land M."/>
            <person name="Hauser L."/>
            <person name="Markowitz V."/>
            <person name="Cheng J.-F."/>
            <person name="Hugenholtz P."/>
            <person name="Woyke T."/>
            <person name="Wu D."/>
            <person name="Spring S."/>
            <person name="Schroeder M."/>
            <person name="Brambilla E."/>
            <person name="Klenk H.-P."/>
            <person name="Eisen J.A."/>
        </authorList>
    </citation>
    <scope>NUCLEOTIDE SEQUENCE [LARGE SCALE GENOMIC DNA]</scope>
    <source>
        <strain evidence="10">DSM 15286 / JCM 11887 / CIR29812</strain>
    </source>
</reference>
<reference evidence="9 10" key="2">
    <citation type="journal article" date="2012" name="Stand. Genomic Sci.">
        <title>Complete genome sequence of the thermophilic sulfate-reducing ocean bacterium Thermodesulfatator indicus type strain (CIR29812(T)).</title>
        <authorList>
            <person name="Anderson I."/>
            <person name="Saunders E."/>
            <person name="Lapidus A."/>
            <person name="Nolan M."/>
            <person name="Lucas S."/>
            <person name="Tice H."/>
            <person name="Del Rio T.G."/>
            <person name="Cheng J.F."/>
            <person name="Han C."/>
            <person name="Tapia R."/>
            <person name="Goodwin L.A."/>
            <person name="Pitluck S."/>
            <person name="Liolios K."/>
            <person name="Mavromatis K."/>
            <person name="Pagani I."/>
            <person name="Ivanova N."/>
            <person name="Mikhailova N."/>
            <person name="Pati A."/>
            <person name="Chen A."/>
            <person name="Palaniappan K."/>
            <person name="Land M."/>
            <person name="Hauser L."/>
            <person name="Jeffries C.D."/>
            <person name="Chang Y.J."/>
            <person name="Brambilla E.M."/>
            <person name="Rohde M."/>
            <person name="Spring S."/>
            <person name="Goker M."/>
            <person name="Detter J.C."/>
            <person name="Woyke T."/>
            <person name="Bristow J."/>
            <person name="Eisen J.A."/>
            <person name="Markowitz V."/>
            <person name="Hugenholtz P."/>
            <person name="Kyrpides N.C."/>
            <person name="Klenk H.P."/>
        </authorList>
    </citation>
    <scope>NUCLEOTIDE SEQUENCE [LARGE SCALE GENOMIC DNA]</scope>
    <source>
        <strain evidence="10">DSM 15286 / JCM 11887 / CIR29812</strain>
    </source>
</reference>
<dbReference type="SUPFAM" id="SSF46565">
    <property type="entry name" value="Chaperone J-domain"/>
    <property type="match status" value="1"/>
</dbReference>
<accession>F8AA93</accession>
<dbReference type="Pfam" id="PF01556">
    <property type="entry name" value="DnaJ_C"/>
    <property type="match status" value="1"/>
</dbReference>
<evidence type="ECO:0000256" key="3">
    <source>
        <dbReference type="ARBA" id="ARBA00022737"/>
    </source>
</evidence>
<dbReference type="InterPro" id="IPR036869">
    <property type="entry name" value="J_dom_sf"/>
</dbReference>
<dbReference type="Proteomes" id="UP000006793">
    <property type="component" value="Chromosome"/>
</dbReference>
<sequence length="308" mass="34601">MAFDPYRILGISPGAKPEEIKRAFRRKARLLHPDRGGEEKAFRELKRSYEFLKKKHLSPSLEIVKKRPGQGNYVFSFLDVTAKELALGAEVVVAVPGPPVKCEACQGKGKDLSGRKITCEVCKGKGQIFLNDKNIAISCPHCEGKGVKWLDLCPHCRGKGAIAQDMEITLKLPLGARPGDILYLPAEKVEARVDLYFELQVHESCGFYFEGETLVLKVRVPFWEAALKEEISICTLEGPETIKIPENFSQTYCVTLPKRGAYLSDGSRDDLLVKFEVYFPENLPKIVCQKLKEIKEIMKEVKDEPTNS</sequence>
<keyword evidence="4" id="KW-0863">Zinc-finger</keyword>
<feature type="domain" description="J" evidence="8">
    <location>
        <begin position="4"/>
        <end position="57"/>
    </location>
</feature>
<evidence type="ECO:0000256" key="4">
    <source>
        <dbReference type="ARBA" id="ARBA00022771"/>
    </source>
</evidence>
<dbReference type="eggNOG" id="COG0484">
    <property type="taxonomic scope" value="Bacteria"/>
</dbReference>
<dbReference type="EMBL" id="CP002683">
    <property type="protein sequence ID" value="AEH44229.1"/>
    <property type="molecule type" value="Genomic_DNA"/>
</dbReference>
<evidence type="ECO:0000256" key="1">
    <source>
        <dbReference type="ARBA" id="ARBA00022705"/>
    </source>
</evidence>
<keyword evidence="10" id="KW-1185">Reference proteome</keyword>
<evidence type="ECO:0000256" key="6">
    <source>
        <dbReference type="ARBA" id="ARBA00023016"/>
    </source>
</evidence>
<dbReference type="Gene3D" id="2.10.230.10">
    <property type="entry name" value="Heat shock protein DnaJ, cysteine-rich domain"/>
    <property type="match status" value="1"/>
</dbReference>
<dbReference type="SUPFAM" id="SSF57938">
    <property type="entry name" value="DnaJ/Hsp40 cysteine-rich domain"/>
    <property type="match status" value="1"/>
</dbReference>
<name>F8AA93_THEID</name>
<dbReference type="PaxDb" id="667014-Thein_0346"/>
<evidence type="ECO:0000256" key="7">
    <source>
        <dbReference type="ARBA" id="ARBA00023186"/>
    </source>
</evidence>
<dbReference type="GO" id="GO:0006260">
    <property type="term" value="P:DNA replication"/>
    <property type="evidence" value="ECO:0007669"/>
    <property type="project" value="UniProtKB-KW"/>
</dbReference>
<evidence type="ECO:0000256" key="5">
    <source>
        <dbReference type="ARBA" id="ARBA00022833"/>
    </source>
</evidence>
<dbReference type="GO" id="GO:0042026">
    <property type="term" value="P:protein refolding"/>
    <property type="evidence" value="ECO:0007669"/>
    <property type="project" value="TreeGrafter"/>
</dbReference>
<dbReference type="Gene3D" id="1.10.287.110">
    <property type="entry name" value="DnaJ domain"/>
    <property type="match status" value="1"/>
</dbReference>
<dbReference type="CDD" id="cd10747">
    <property type="entry name" value="DnaJ_C"/>
    <property type="match status" value="1"/>
</dbReference>
<keyword evidence="3" id="KW-0677">Repeat</keyword>
<dbReference type="CDD" id="cd06257">
    <property type="entry name" value="DnaJ"/>
    <property type="match status" value="1"/>
</dbReference>
<dbReference type="HOGENOM" id="CLU_017633_0_7_0"/>
<dbReference type="KEGG" id="tid:Thein_0346"/>
<keyword evidence="6 9" id="KW-0346">Stress response</keyword>
<keyword evidence="7" id="KW-0143">Chaperone</keyword>
<gene>
    <name evidence="9" type="ordered locus">Thein_0346</name>
</gene>
<proteinExistence type="predicted"/>
<evidence type="ECO:0000313" key="10">
    <source>
        <dbReference type="Proteomes" id="UP000006793"/>
    </source>
</evidence>
<dbReference type="InterPro" id="IPR002939">
    <property type="entry name" value="DnaJ_C"/>
</dbReference>
<evidence type="ECO:0000259" key="8">
    <source>
        <dbReference type="PROSITE" id="PS50076"/>
    </source>
</evidence>
<dbReference type="PANTHER" id="PTHR43096:SF52">
    <property type="entry name" value="DNAJ HOMOLOG 1, MITOCHONDRIAL-RELATED"/>
    <property type="match status" value="1"/>
</dbReference>
<keyword evidence="1" id="KW-0235">DNA replication</keyword>
<dbReference type="InterPro" id="IPR008971">
    <property type="entry name" value="HSP40/DnaJ_pept-bd"/>
</dbReference>
<organism evidence="9 10">
    <name type="scientific">Thermodesulfatator indicus (strain DSM 15286 / JCM 11887 / CIR29812)</name>
    <dbReference type="NCBI Taxonomy" id="667014"/>
    <lineage>
        <taxon>Bacteria</taxon>
        <taxon>Pseudomonadati</taxon>
        <taxon>Thermodesulfobacteriota</taxon>
        <taxon>Thermodesulfobacteria</taxon>
        <taxon>Thermodesulfobacteriales</taxon>
        <taxon>Thermodesulfatatoraceae</taxon>
        <taxon>Thermodesulfatator</taxon>
    </lineage>
</organism>
<dbReference type="Gene3D" id="2.60.260.20">
    <property type="entry name" value="Urease metallochaperone UreE, N-terminal domain"/>
    <property type="match status" value="2"/>
</dbReference>
<dbReference type="SUPFAM" id="SSF49493">
    <property type="entry name" value="HSP40/DnaJ peptide-binding domain"/>
    <property type="match status" value="1"/>
</dbReference>
<dbReference type="InParanoid" id="F8AA93"/>
<dbReference type="GO" id="GO:0031072">
    <property type="term" value="F:heat shock protein binding"/>
    <property type="evidence" value="ECO:0007669"/>
    <property type="project" value="InterPro"/>
</dbReference>
<evidence type="ECO:0000313" key="9">
    <source>
        <dbReference type="EMBL" id="AEH44229.1"/>
    </source>
</evidence>
<dbReference type="AlphaFoldDB" id="F8AA93"/>
<dbReference type="InterPro" id="IPR001305">
    <property type="entry name" value="HSP_DnaJ_Cys-rich_dom"/>
</dbReference>
<dbReference type="SMART" id="SM00271">
    <property type="entry name" value="DnaJ"/>
    <property type="match status" value="1"/>
</dbReference>
<protein>
    <submittedName>
        <fullName evidence="9">Heat shock protein DnaJ domain protein</fullName>
    </submittedName>
</protein>